<evidence type="ECO:0000256" key="2">
    <source>
        <dbReference type="ARBA" id="ARBA00022737"/>
    </source>
</evidence>
<dbReference type="GO" id="GO:0000978">
    <property type="term" value="F:RNA polymerase II cis-regulatory region sequence-specific DNA binding"/>
    <property type="evidence" value="ECO:0007669"/>
    <property type="project" value="TreeGrafter"/>
</dbReference>
<feature type="domain" description="C2H2-type" evidence="8">
    <location>
        <begin position="501"/>
        <end position="529"/>
    </location>
</feature>
<organism evidence="9 10">
    <name type="scientific">Rhamnusium bicolor</name>
    <dbReference type="NCBI Taxonomy" id="1586634"/>
    <lineage>
        <taxon>Eukaryota</taxon>
        <taxon>Metazoa</taxon>
        <taxon>Ecdysozoa</taxon>
        <taxon>Arthropoda</taxon>
        <taxon>Hexapoda</taxon>
        <taxon>Insecta</taxon>
        <taxon>Pterygota</taxon>
        <taxon>Neoptera</taxon>
        <taxon>Endopterygota</taxon>
        <taxon>Coleoptera</taxon>
        <taxon>Polyphaga</taxon>
        <taxon>Cucujiformia</taxon>
        <taxon>Chrysomeloidea</taxon>
        <taxon>Cerambycidae</taxon>
        <taxon>Lepturinae</taxon>
        <taxon>Rhagiini</taxon>
        <taxon>Rhamnusium</taxon>
    </lineage>
</organism>
<keyword evidence="2" id="KW-0677">Repeat</keyword>
<keyword evidence="5" id="KW-0539">Nucleus</keyword>
<dbReference type="Gene3D" id="3.30.160.60">
    <property type="entry name" value="Classic Zinc Finger"/>
    <property type="match status" value="4"/>
</dbReference>
<evidence type="ECO:0000313" key="10">
    <source>
        <dbReference type="Proteomes" id="UP001162156"/>
    </source>
</evidence>
<evidence type="ECO:0000256" key="3">
    <source>
        <dbReference type="ARBA" id="ARBA00022771"/>
    </source>
</evidence>
<dbReference type="FunFam" id="3.30.160.60:FF:000110">
    <property type="entry name" value="Zinc finger protein-like"/>
    <property type="match status" value="1"/>
</dbReference>
<dbReference type="AlphaFoldDB" id="A0AAV8ZT65"/>
<dbReference type="InterPro" id="IPR050527">
    <property type="entry name" value="Snail/Krueppel_Znf"/>
</dbReference>
<feature type="domain" description="C2H2-type" evidence="8">
    <location>
        <begin position="531"/>
        <end position="559"/>
    </location>
</feature>
<name>A0AAV8ZT65_9CUCU</name>
<dbReference type="GO" id="GO:0008270">
    <property type="term" value="F:zinc ion binding"/>
    <property type="evidence" value="ECO:0007669"/>
    <property type="project" value="UniProtKB-KW"/>
</dbReference>
<protein>
    <recommendedName>
        <fullName evidence="8">C2H2-type domain-containing protein</fullName>
    </recommendedName>
</protein>
<comment type="caution">
    <text evidence="9">The sequence shown here is derived from an EMBL/GenBank/DDBJ whole genome shotgun (WGS) entry which is preliminary data.</text>
</comment>
<keyword evidence="4" id="KW-0862">Zinc</keyword>
<keyword evidence="10" id="KW-1185">Reference proteome</keyword>
<sequence>MCLPKSPLILDALENILSVKVQENPNYPKEVCHMCCGNIRILFDLKLLFDKSQSILEKYVSSLESSFSEEYLYKLENGNSKILISADNNNDLVDKFSLNKAEVMNFTEKDVPELDMPKKIVKLKIARKGQNNVKVKWVEGNKFIIEKNENVSTTHVPHVVHSTVHKCSHCHKRFLSKEKLTDHLGSCRKFVVVKCEFCDNKFSSLARQQYHIKVRHNPEAPLIKCDLCNQEFKNYNARSYHKLTRHSVEGKKYSCELCGKAFFIKNSLNQHMESHSRNVSRVRYVSLEEKDLDSLGNSSHLAELLNSLQKKTMVVGSALPDLQNVDISHNNLVALDDTSESQETSRGRIMQNKIIEVSKIKFQLKSLKGNKLTIGKDQNIAKEKSIYLEDQLDSSKDENNSLLAALPNLCSMKSGNLVMMNASITAHKDSHKSNNGPTELLTGSNEAIKFDRKMFEGDQFIIEEDLNFPKMVLKCSYCQEEFISNEKLAQHLAVCNRFALIKCDFCNRNFSSSASKAFHMKMKHVPIQPEIKCEICNLVFKNSRTLVYHQKTKHNAKGKTFVCELCGKSFYLKNGLTQHMDTHNKAVSKVVCPICGKSFHYKGKCVPQSRKLQLKCDMQSDLESYVTLQ</sequence>
<dbReference type="FunFam" id="3.30.160.60:FF:000100">
    <property type="entry name" value="Zinc finger 45-like"/>
    <property type="match status" value="1"/>
</dbReference>
<keyword evidence="1" id="KW-0479">Metal-binding</keyword>
<feature type="domain" description="C2H2-type" evidence="8">
    <location>
        <begin position="561"/>
        <end position="588"/>
    </location>
</feature>
<dbReference type="Proteomes" id="UP001162156">
    <property type="component" value="Unassembled WGS sequence"/>
</dbReference>
<dbReference type="SUPFAM" id="SSF57667">
    <property type="entry name" value="beta-beta-alpha zinc fingers"/>
    <property type="match status" value="4"/>
</dbReference>
<proteinExistence type="inferred from homology"/>
<reference evidence="9" key="1">
    <citation type="journal article" date="2023" name="Insect Mol. Biol.">
        <title>Genome sequencing provides insights into the evolution of gene families encoding plant cell wall-degrading enzymes in longhorned beetles.</title>
        <authorList>
            <person name="Shin N.R."/>
            <person name="Okamura Y."/>
            <person name="Kirsch R."/>
            <person name="Pauchet Y."/>
        </authorList>
    </citation>
    <scope>NUCLEOTIDE SEQUENCE</scope>
    <source>
        <strain evidence="9">RBIC_L_NR</strain>
    </source>
</reference>
<dbReference type="InterPro" id="IPR013087">
    <property type="entry name" value="Znf_C2H2_type"/>
</dbReference>
<dbReference type="PROSITE" id="PS50157">
    <property type="entry name" value="ZINC_FINGER_C2H2_2"/>
    <property type="match status" value="5"/>
</dbReference>
<feature type="domain" description="C2H2-type" evidence="8">
    <location>
        <begin position="193"/>
        <end position="221"/>
    </location>
</feature>
<evidence type="ECO:0000256" key="5">
    <source>
        <dbReference type="ARBA" id="ARBA00023242"/>
    </source>
</evidence>
<gene>
    <name evidence="9" type="ORF">NQ314_001146</name>
</gene>
<evidence type="ECO:0000256" key="6">
    <source>
        <dbReference type="ARBA" id="ARBA00037948"/>
    </source>
</evidence>
<dbReference type="Pfam" id="PF00096">
    <property type="entry name" value="zf-C2H2"/>
    <property type="match status" value="3"/>
</dbReference>
<dbReference type="EMBL" id="JANEYF010000334">
    <property type="protein sequence ID" value="KAJ8970611.1"/>
    <property type="molecule type" value="Genomic_DNA"/>
</dbReference>
<keyword evidence="3 7" id="KW-0863">Zinc-finger</keyword>
<evidence type="ECO:0000313" key="9">
    <source>
        <dbReference type="EMBL" id="KAJ8970611.1"/>
    </source>
</evidence>
<dbReference type="PANTHER" id="PTHR24388:SF53">
    <property type="entry name" value="CHORION TRANSCRIPTION FACTOR CF2-RELATED"/>
    <property type="match status" value="1"/>
</dbReference>
<evidence type="ECO:0000259" key="8">
    <source>
        <dbReference type="PROSITE" id="PS50157"/>
    </source>
</evidence>
<feature type="domain" description="C2H2-type" evidence="8">
    <location>
        <begin position="253"/>
        <end position="280"/>
    </location>
</feature>
<comment type="similarity">
    <text evidence="6">Belongs to the snail C2H2-type zinc-finger protein family.</text>
</comment>
<evidence type="ECO:0000256" key="4">
    <source>
        <dbReference type="ARBA" id="ARBA00022833"/>
    </source>
</evidence>
<dbReference type="PANTHER" id="PTHR24388">
    <property type="entry name" value="ZINC FINGER PROTEIN"/>
    <property type="match status" value="1"/>
</dbReference>
<dbReference type="PROSITE" id="PS00028">
    <property type="entry name" value="ZINC_FINGER_C2H2_1"/>
    <property type="match status" value="4"/>
</dbReference>
<evidence type="ECO:0000256" key="1">
    <source>
        <dbReference type="ARBA" id="ARBA00022723"/>
    </source>
</evidence>
<dbReference type="InterPro" id="IPR036236">
    <property type="entry name" value="Znf_C2H2_sf"/>
</dbReference>
<dbReference type="GO" id="GO:0000981">
    <property type="term" value="F:DNA-binding transcription factor activity, RNA polymerase II-specific"/>
    <property type="evidence" value="ECO:0007669"/>
    <property type="project" value="TreeGrafter"/>
</dbReference>
<evidence type="ECO:0000256" key="7">
    <source>
        <dbReference type="PROSITE-ProRule" id="PRU00042"/>
    </source>
</evidence>
<accession>A0AAV8ZT65</accession>
<dbReference type="SMART" id="SM00355">
    <property type="entry name" value="ZnF_C2H2"/>
    <property type="match status" value="8"/>
</dbReference>